<dbReference type="OrthoDB" id="9802805at2"/>
<keyword evidence="6" id="KW-0464">Manganese</keyword>
<dbReference type="PANTHER" id="PTHR12992">
    <property type="entry name" value="NUDIX HYDROLASE"/>
    <property type="match status" value="1"/>
</dbReference>
<dbReference type="STRING" id="1404245.CGLY_02785"/>
<dbReference type="GO" id="GO:0046872">
    <property type="term" value="F:metal ion binding"/>
    <property type="evidence" value="ECO:0007669"/>
    <property type="project" value="UniProtKB-KW"/>
</dbReference>
<keyword evidence="3" id="KW-0479">Metal-binding</keyword>
<keyword evidence="4" id="KW-0378">Hydrolase</keyword>
<dbReference type="RefSeq" id="WP_081803748.1">
    <property type="nucleotide sequence ID" value="NZ_CP006842.1"/>
</dbReference>
<dbReference type="InterPro" id="IPR000086">
    <property type="entry name" value="NUDIX_hydrolase_dom"/>
</dbReference>
<dbReference type="CDD" id="cd03426">
    <property type="entry name" value="NUDIX_CoAse_Nudt7"/>
    <property type="match status" value="1"/>
</dbReference>
<dbReference type="Proteomes" id="UP000023703">
    <property type="component" value="Chromosome"/>
</dbReference>
<sequence>MNRPIERPDEFPERDHSLEDWLYAAQAQPELPADLPGWVRALVGAARTDAGEDAAAGIFSEPARTVPETGPDGTPPRYSAVLVLLGEDGAGEKTVLLTHRNPRMRTHSGQIAFPGGRREPQDAGPVDTAVREAVEETALDPASVVPVMVMDPLYIDRTNHAVIPVIAWWRAPGPVHPATQESDWVRAYPVARLAEPALRTRIGFLGWHGPAFDVDGYLLWGFTGGVVDALLQIAGWDQAWEDPWTDGEPVEVGDLFAALEASRNGENLAPAVLGDRLGGELENDNGENENGKEPR</sequence>
<keyword evidence="10" id="KW-1185">Reference proteome</keyword>
<comment type="cofactor">
    <cofactor evidence="1">
        <name>Mn(2+)</name>
        <dbReference type="ChEBI" id="CHEBI:29035"/>
    </cofactor>
</comment>
<proteinExistence type="predicted"/>
<organism evidence="9 10">
    <name type="scientific">Corynebacterium glyciniphilum AJ 3170</name>
    <dbReference type="NCBI Taxonomy" id="1404245"/>
    <lineage>
        <taxon>Bacteria</taxon>
        <taxon>Bacillati</taxon>
        <taxon>Actinomycetota</taxon>
        <taxon>Actinomycetes</taxon>
        <taxon>Mycobacteriales</taxon>
        <taxon>Corynebacteriaceae</taxon>
        <taxon>Corynebacterium</taxon>
    </lineage>
</organism>
<evidence type="ECO:0000313" key="10">
    <source>
        <dbReference type="Proteomes" id="UP000023703"/>
    </source>
</evidence>
<feature type="region of interest" description="Disordered" evidence="7">
    <location>
        <begin position="106"/>
        <end position="125"/>
    </location>
</feature>
<evidence type="ECO:0000313" key="9">
    <source>
        <dbReference type="EMBL" id="AHW63005.1"/>
    </source>
</evidence>
<dbReference type="PANTHER" id="PTHR12992:SF11">
    <property type="entry name" value="MITOCHONDRIAL COENZYME A DIPHOSPHATASE NUDT8"/>
    <property type="match status" value="1"/>
</dbReference>
<evidence type="ECO:0000256" key="4">
    <source>
        <dbReference type="ARBA" id="ARBA00022801"/>
    </source>
</evidence>
<dbReference type="eggNOG" id="COG0494">
    <property type="taxonomic scope" value="Bacteria"/>
</dbReference>
<reference evidence="9 10" key="1">
    <citation type="journal article" date="2015" name="Int. J. Syst. Evol. Microbiol.">
        <title>Revisiting Corynebacterium glyciniphilum (ex Kubota et al., 1972) sp. nov., nom. rev., isolated from putrefied banana.</title>
        <authorList>
            <person name="Al-Dilaimi A."/>
            <person name="Bednarz H."/>
            <person name="Lomker A."/>
            <person name="Niehaus K."/>
            <person name="Kalinowski J."/>
            <person name="Ruckert C."/>
        </authorList>
    </citation>
    <scope>NUCLEOTIDE SEQUENCE [LARGE SCALE GENOMIC DNA]</scope>
    <source>
        <strain evidence="9">AJ 3170</strain>
    </source>
</reference>
<dbReference type="AlphaFoldDB" id="X5E6D2"/>
<gene>
    <name evidence="9" type="ORF">CGLY_02785</name>
</gene>
<evidence type="ECO:0000256" key="5">
    <source>
        <dbReference type="ARBA" id="ARBA00022842"/>
    </source>
</evidence>
<comment type="cofactor">
    <cofactor evidence="2">
        <name>Mg(2+)</name>
        <dbReference type="ChEBI" id="CHEBI:18420"/>
    </cofactor>
</comment>
<dbReference type="InterPro" id="IPR015797">
    <property type="entry name" value="NUDIX_hydrolase-like_dom_sf"/>
</dbReference>
<dbReference type="GO" id="GO:0010945">
    <property type="term" value="F:coenzyme A diphosphatase activity"/>
    <property type="evidence" value="ECO:0007669"/>
    <property type="project" value="InterPro"/>
</dbReference>
<keyword evidence="5" id="KW-0460">Magnesium</keyword>
<evidence type="ECO:0000256" key="2">
    <source>
        <dbReference type="ARBA" id="ARBA00001946"/>
    </source>
</evidence>
<dbReference type="InterPro" id="IPR045121">
    <property type="entry name" value="CoAse"/>
</dbReference>
<dbReference type="Gene3D" id="3.90.79.10">
    <property type="entry name" value="Nucleoside Triphosphate Pyrophosphohydrolase"/>
    <property type="match status" value="1"/>
</dbReference>
<feature type="domain" description="Nudix hydrolase" evidence="8">
    <location>
        <begin position="76"/>
        <end position="210"/>
    </location>
</feature>
<evidence type="ECO:0000256" key="3">
    <source>
        <dbReference type="ARBA" id="ARBA00022723"/>
    </source>
</evidence>
<dbReference type="SUPFAM" id="SSF55811">
    <property type="entry name" value="Nudix"/>
    <property type="match status" value="1"/>
</dbReference>
<accession>X5E6D2</accession>
<dbReference type="KEGG" id="cgy:CGLY_02785"/>
<evidence type="ECO:0000259" key="8">
    <source>
        <dbReference type="PROSITE" id="PS51462"/>
    </source>
</evidence>
<evidence type="ECO:0000256" key="6">
    <source>
        <dbReference type="ARBA" id="ARBA00023211"/>
    </source>
</evidence>
<evidence type="ECO:0000256" key="7">
    <source>
        <dbReference type="SAM" id="MobiDB-lite"/>
    </source>
</evidence>
<protein>
    <submittedName>
        <fullName evidence="9">NUDIX domain-containing protein</fullName>
    </submittedName>
</protein>
<feature type="region of interest" description="Disordered" evidence="7">
    <location>
        <begin position="275"/>
        <end position="295"/>
    </location>
</feature>
<dbReference type="Pfam" id="PF00293">
    <property type="entry name" value="NUDIX"/>
    <property type="match status" value="1"/>
</dbReference>
<evidence type="ECO:0000256" key="1">
    <source>
        <dbReference type="ARBA" id="ARBA00001936"/>
    </source>
</evidence>
<dbReference type="EMBL" id="CP006842">
    <property type="protein sequence ID" value="AHW63005.1"/>
    <property type="molecule type" value="Genomic_DNA"/>
</dbReference>
<dbReference type="PROSITE" id="PS51462">
    <property type="entry name" value="NUDIX"/>
    <property type="match status" value="1"/>
</dbReference>
<dbReference type="HOGENOM" id="CLU_040940_3_1_11"/>
<name>X5E6D2_9CORY</name>